<dbReference type="Gene3D" id="1.20.1720.10">
    <property type="entry name" value="Multidrug resistance protein D"/>
    <property type="match status" value="1"/>
</dbReference>
<evidence type="ECO:0000256" key="3">
    <source>
        <dbReference type="ARBA" id="ARBA00022475"/>
    </source>
</evidence>
<dbReference type="Gene3D" id="1.20.1250.20">
    <property type="entry name" value="MFS general substrate transporter like domains"/>
    <property type="match status" value="1"/>
</dbReference>
<name>A0A7W5UZN5_9ACTN</name>
<feature type="transmembrane region" description="Helical" evidence="7">
    <location>
        <begin position="157"/>
        <end position="181"/>
    </location>
</feature>
<dbReference type="AlphaFoldDB" id="A0A7W5UZN5"/>
<dbReference type="Pfam" id="PF07690">
    <property type="entry name" value="MFS_1"/>
    <property type="match status" value="1"/>
</dbReference>
<feature type="transmembrane region" description="Helical" evidence="7">
    <location>
        <begin position="73"/>
        <end position="92"/>
    </location>
</feature>
<dbReference type="SUPFAM" id="SSF103473">
    <property type="entry name" value="MFS general substrate transporter"/>
    <property type="match status" value="1"/>
</dbReference>
<feature type="transmembrane region" description="Helical" evidence="7">
    <location>
        <begin position="43"/>
        <end position="61"/>
    </location>
</feature>
<keyword evidence="6 7" id="KW-0472">Membrane</keyword>
<reference evidence="9 10" key="1">
    <citation type="submission" date="2020-08" db="EMBL/GenBank/DDBJ databases">
        <title>Sequencing the genomes of 1000 actinobacteria strains.</title>
        <authorList>
            <person name="Klenk H.-P."/>
        </authorList>
    </citation>
    <scope>NUCLEOTIDE SEQUENCE [LARGE SCALE GENOMIC DNA]</scope>
    <source>
        <strain evidence="9 10">DSM 44320</strain>
    </source>
</reference>
<dbReference type="InterPro" id="IPR036259">
    <property type="entry name" value="MFS_trans_sf"/>
</dbReference>
<keyword evidence="2" id="KW-0813">Transport</keyword>
<evidence type="ECO:0000313" key="9">
    <source>
        <dbReference type="EMBL" id="MBB3727681.1"/>
    </source>
</evidence>
<dbReference type="PANTHER" id="PTHR42718:SF47">
    <property type="entry name" value="METHYL VIOLOGEN RESISTANCE PROTEIN SMVA"/>
    <property type="match status" value="1"/>
</dbReference>
<dbReference type="InterPro" id="IPR020846">
    <property type="entry name" value="MFS_dom"/>
</dbReference>
<feature type="transmembrane region" description="Helical" evidence="7">
    <location>
        <begin position="259"/>
        <end position="282"/>
    </location>
</feature>
<evidence type="ECO:0000256" key="1">
    <source>
        <dbReference type="ARBA" id="ARBA00004651"/>
    </source>
</evidence>
<evidence type="ECO:0000256" key="6">
    <source>
        <dbReference type="ARBA" id="ARBA00023136"/>
    </source>
</evidence>
<evidence type="ECO:0000259" key="8">
    <source>
        <dbReference type="PROSITE" id="PS50850"/>
    </source>
</evidence>
<dbReference type="GO" id="GO:0005886">
    <property type="term" value="C:plasma membrane"/>
    <property type="evidence" value="ECO:0007669"/>
    <property type="project" value="UniProtKB-SubCell"/>
</dbReference>
<dbReference type="InterPro" id="IPR011701">
    <property type="entry name" value="MFS"/>
</dbReference>
<comment type="caution">
    <text evidence="9">The sequence shown here is derived from an EMBL/GenBank/DDBJ whole genome shotgun (WGS) entry which is preliminary data.</text>
</comment>
<evidence type="ECO:0000256" key="2">
    <source>
        <dbReference type="ARBA" id="ARBA00022448"/>
    </source>
</evidence>
<dbReference type="PANTHER" id="PTHR42718">
    <property type="entry name" value="MAJOR FACILITATOR SUPERFAMILY MULTIDRUG TRANSPORTER MFSC"/>
    <property type="match status" value="1"/>
</dbReference>
<sequence length="495" mass="50977">MNTKWGSLAIACLAQLLLAIDLTVLHLALPKLTADLSPTATQQLWIGDMYGFALAGLLITMGNLGDRIGRKKLLLIGAFGFGVASVVTAYAPSAELLVAARALLGVAGATIMPSTLSIIRNVFTDPAERTMAVGIWSGMGAAGFALGPIVGGLLLNSFWWGSVFLINLPVMALVLIGGALVLPESRNPHAARIDPASVVLSVVGVVSAVYTIKSWVIDGFAVSVAIAALLAVLALLSFGWRQTRLAVPLVDLRLFRYRAFSGAVGANLFAIFGMIALSLIFAQYMQLVLDWTPLQAGLASLPGGLAGAVGGALAAKLVMRWGRNTVVALGLLMSACSFAVYTQADTTTTFSYLLIGMVIGGLGVGFTFAVTNDTILAAVPRERAGAAAALSETAFELGGSLGIAVLGSILAGAYRDNLVLPPGLPPQVADSLGAALSVADQVPPPVIEAARLAFVEALQVTALTTTGLLAVLAVVAFLTLRGVPKVIPDDVLSHA</sequence>
<dbReference type="CDD" id="cd17321">
    <property type="entry name" value="MFS_MMR_MDR_like"/>
    <property type="match status" value="1"/>
</dbReference>
<accession>A0A7W5UZN5</accession>
<feature type="transmembrane region" description="Helical" evidence="7">
    <location>
        <begin position="294"/>
        <end position="314"/>
    </location>
</feature>
<dbReference type="EMBL" id="JACIBV010000001">
    <property type="protein sequence ID" value="MBB3727681.1"/>
    <property type="molecule type" value="Genomic_DNA"/>
</dbReference>
<dbReference type="PRINTS" id="PR01036">
    <property type="entry name" value="TCRTETB"/>
</dbReference>
<dbReference type="GeneID" id="95389968"/>
<proteinExistence type="predicted"/>
<evidence type="ECO:0000256" key="7">
    <source>
        <dbReference type="SAM" id="Phobius"/>
    </source>
</evidence>
<keyword evidence="4 7" id="KW-0812">Transmembrane</keyword>
<dbReference type="GO" id="GO:0022857">
    <property type="term" value="F:transmembrane transporter activity"/>
    <property type="evidence" value="ECO:0007669"/>
    <property type="project" value="InterPro"/>
</dbReference>
<evidence type="ECO:0000256" key="5">
    <source>
        <dbReference type="ARBA" id="ARBA00022989"/>
    </source>
</evidence>
<feature type="transmembrane region" description="Helical" evidence="7">
    <location>
        <begin position="460"/>
        <end position="480"/>
    </location>
</feature>
<organism evidence="9 10">
    <name type="scientific">Nonomuraea dietziae</name>
    <dbReference type="NCBI Taxonomy" id="65515"/>
    <lineage>
        <taxon>Bacteria</taxon>
        <taxon>Bacillati</taxon>
        <taxon>Actinomycetota</taxon>
        <taxon>Actinomycetes</taxon>
        <taxon>Streptosporangiales</taxon>
        <taxon>Streptosporangiaceae</taxon>
        <taxon>Nonomuraea</taxon>
    </lineage>
</organism>
<gene>
    <name evidence="9" type="ORF">FHR33_003541</name>
</gene>
<keyword evidence="3" id="KW-1003">Cell membrane</keyword>
<dbReference type="Proteomes" id="UP000579945">
    <property type="component" value="Unassembled WGS sequence"/>
</dbReference>
<comment type="subcellular location">
    <subcellularLocation>
        <location evidence="1">Cell membrane</location>
        <topology evidence="1">Multi-pass membrane protein</topology>
    </subcellularLocation>
</comment>
<feature type="transmembrane region" description="Helical" evidence="7">
    <location>
        <begin position="393"/>
        <end position="414"/>
    </location>
</feature>
<protein>
    <submittedName>
        <fullName evidence="9">DHA2 family multidrug resistance protein-like MFS transporter</fullName>
    </submittedName>
</protein>
<dbReference type="RefSeq" id="WP_183648609.1">
    <property type="nucleotide sequence ID" value="NZ_JACIBV010000001.1"/>
</dbReference>
<evidence type="ECO:0000313" key="10">
    <source>
        <dbReference type="Proteomes" id="UP000579945"/>
    </source>
</evidence>
<dbReference type="PROSITE" id="PS50850">
    <property type="entry name" value="MFS"/>
    <property type="match status" value="1"/>
</dbReference>
<feature type="domain" description="Major facilitator superfamily (MFS) profile" evidence="8">
    <location>
        <begin position="7"/>
        <end position="485"/>
    </location>
</feature>
<evidence type="ECO:0000256" key="4">
    <source>
        <dbReference type="ARBA" id="ARBA00022692"/>
    </source>
</evidence>
<feature type="transmembrane region" description="Helical" evidence="7">
    <location>
        <begin position="219"/>
        <end position="238"/>
    </location>
</feature>
<feature type="transmembrane region" description="Helical" evidence="7">
    <location>
        <begin position="98"/>
        <end position="119"/>
    </location>
</feature>
<keyword evidence="5 7" id="KW-1133">Transmembrane helix</keyword>
<keyword evidence="10" id="KW-1185">Reference proteome</keyword>
<feature type="transmembrane region" description="Helical" evidence="7">
    <location>
        <begin position="350"/>
        <end position="372"/>
    </location>
</feature>
<feature type="transmembrane region" description="Helical" evidence="7">
    <location>
        <begin position="193"/>
        <end position="213"/>
    </location>
</feature>
<feature type="transmembrane region" description="Helical" evidence="7">
    <location>
        <begin position="131"/>
        <end position="151"/>
    </location>
</feature>
<feature type="transmembrane region" description="Helical" evidence="7">
    <location>
        <begin position="326"/>
        <end position="344"/>
    </location>
</feature>